<dbReference type="AlphaFoldDB" id="A0A8K1FWF2"/>
<dbReference type="InterPro" id="IPR017907">
    <property type="entry name" value="Znf_RING_CS"/>
</dbReference>
<dbReference type="OrthoDB" id="9049620at2759"/>
<organism evidence="7 8">
    <name type="scientific">Zosterops borbonicus</name>
    <dbReference type="NCBI Taxonomy" id="364589"/>
    <lineage>
        <taxon>Eukaryota</taxon>
        <taxon>Metazoa</taxon>
        <taxon>Chordata</taxon>
        <taxon>Craniata</taxon>
        <taxon>Vertebrata</taxon>
        <taxon>Euteleostomi</taxon>
        <taxon>Archelosauria</taxon>
        <taxon>Archosauria</taxon>
        <taxon>Dinosauria</taxon>
        <taxon>Saurischia</taxon>
        <taxon>Theropoda</taxon>
        <taxon>Coelurosauria</taxon>
        <taxon>Aves</taxon>
        <taxon>Neognathae</taxon>
        <taxon>Neoaves</taxon>
        <taxon>Telluraves</taxon>
        <taxon>Australaves</taxon>
        <taxon>Passeriformes</taxon>
        <taxon>Sylvioidea</taxon>
        <taxon>Zosteropidae</taxon>
        <taxon>Zosterops</taxon>
    </lineage>
</organism>
<dbReference type="PROSITE" id="PS00518">
    <property type="entry name" value="ZF_RING_1"/>
    <property type="match status" value="1"/>
</dbReference>
<evidence type="ECO:0000256" key="5">
    <source>
        <dbReference type="SAM" id="Coils"/>
    </source>
</evidence>
<evidence type="ECO:0000313" key="8">
    <source>
        <dbReference type="Proteomes" id="UP000796761"/>
    </source>
</evidence>
<comment type="caution">
    <text evidence="7">The sequence shown here is derived from an EMBL/GenBank/DDBJ whole genome shotgun (WGS) entry which is preliminary data.</text>
</comment>
<dbReference type="InterPro" id="IPR050143">
    <property type="entry name" value="TRIM/RBCC"/>
</dbReference>
<proteinExistence type="predicted"/>
<dbReference type="Pfam" id="PF15227">
    <property type="entry name" value="zf-C3HC4_4"/>
    <property type="match status" value="1"/>
</dbReference>
<dbReference type="InterPro" id="IPR013083">
    <property type="entry name" value="Znf_RING/FYVE/PHD"/>
</dbReference>
<feature type="domain" description="RING-type" evidence="6">
    <location>
        <begin position="10"/>
        <end position="52"/>
    </location>
</feature>
<evidence type="ECO:0000259" key="6">
    <source>
        <dbReference type="PROSITE" id="PS50089"/>
    </source>
</evidence>
<name>A0A8K1FWF2_9PASS</name>
<evidence type="ECO:0000256" key="4">
    <source>
        <dbReference type="PROSITE-ProRule" id="PRU00175"/>
    </source>
</evidence>
<dbReference type="GO" id="GO:0008270">
    <property type="term" value="F:zinc ion binding"/>
    <property type="evidence" value="ECO:0007669"/>
    <property type="project" value="UniProtKB-KW"/>
</dbReference>
<accession>A0A8K1FWF2</accession>
<reference evidence="7" key="1">
    <citation type="submission" date="2019-04" db="EMBL/GenBank/DDBJ databases">
        <title>Genome assembly of Zosterops borbonicus 15179.</title>
        <authorList>
            <person name="Leroy T."/>
            <person name="Anselmetti Y."/>
            <person name="Tilak M.-K."/>
            <person name="Nabholz B."/>
        </authorList>
    </citation>
    <scope>NUCLEOTIDE SEQUENCE</scope>
    <source>
        <strain evidence="7">HGM_15179</strain>
        <tissue evidence="7">Muscle</tissue>
    </source>
</reference>
<protein>
    <recommendedName>
        <fullName evidence="6">RING-type domain-containing protein</fullName>
    </recommendedName>
</protein>
<gene>
    <name evidence="7" type="ORF">HGM15179_021264</name>
</gene>
<sequence length="192" mass="22577">MEALQSEASCPLCRGFFRDPVSIPCGHHFCRGCIQRRWELPQNRGFSCPKCQKITPERSLRPSRELEKILEIARRMSREGILKIREECENIGDLRGQEFDFSPSPTPQEQTEFHRRRVLSQFQGLRLVLEELSQKFLARLRRLEREIGEMQEETVTGLTQEISRLEIRVLELEEKCRQPARTFLQVTIGEHL</sequence>
<dbReference type="PROSITE" id="PS50089">
    <property type="entry name" value="ZF_RING_2"/>
    <property type="match status" value="1"/>
</dbReference>
<feature type="coiled-coil region" evidence="5">
    <location>
        <begin position="126"/>
        <end position="175"/>
    </location>
</feature>
<dbReference type="SMART" id="SM00184">
    <property type="entry name" value="RING"/>
    <property type="match status" value="1"/>
</dbReference>
<dbReference type="InterPro" id="IPR001841">
    <property type="entry name" value="Znf_RING"/>
</dbReference>
<keyword evidence="2 4" id="KW-0863">Zinc-finger</keyword>
<evidence type="ECO:0000313" key="7">
    <source>
        <dbReference type="EMBL" id="TRZ05842.1"/>
    </source>
</evidence>
<dbReference type="SUPFAM" id="SSF57850">
    <property type="entry name" value="RING/U-box"/>
    <property type="match status" value="1"/>
</dbReference>
<dbReference type="EMBL" id="SWJQ01003288">
    <property type="protein sequence ID" value="TRZ05842.1"/>
    <property type="molecule type" value="Genomic_DNA"/>
</dbReference>
<evidence type="ECO:0000256" key="3">
    <source>
        <dbReference type="ARBA" id="ARBA00022833"/>
    </source>
</evidence>
<dbReference type="Gene3D" id="3.30.40.10">
    <property type="entry name" value="Zinc/RING finger domain, C3HC4 (zinc finger)"/>
    <property type="match status" value="1"/>
</dbReference>
<dbReference type="Proteomes" id="UP000796761">
    <property type="component" value="Unassembled WGS sequence"/>
</dbReference>
<evidence type="ECO:0000256" key="2">
    <source>
        <dbReference type="ARBA" id="ARBA00022771"/>
    </source>
</evidence>
<keyword evidence="5" id="KW-0175">Coiled coil</keyword>
<dbReference type="PANTHER" id="PTHR24103">
    <property type="entry name" value="E3 UBIQUITIN-PROTEIN LIGASE TRIM"/>
    <property type="match status" value="1"/>
</dbReference>
<keyword evidence="8" id="KW-1185">Reference proteome</keyword>
<keyword evidence="1" id="KW-0479">Metal-binding</keyword>
<evidence type="ECO:0000256" key="1">
    <source>
        <dbReference type="ARBA" id="ARBA00022723"/>
    </source>
</evidence>
<keyword evidence="3" id="KW-0862">Zinc</keyword>